<name>A0A5B8ID06_9GAMM</name>
<dbReference type="InterPro" id="IPR011720">
    <property type="entry name" value="Thr_lead_pept"/>
</dbReference>
<keyword evidence="1" id="KW-0028">Amino-acid biosynthesis</keyword>
<evidence type="ECO:0000313" key="5">
    <source>
        <dbReference type="Proteomes" id="UP000320591"/>
    </source>
</evidence>
<dbReference type="EMBL" id="CP042220">
    <property type="protein sequence ID" value="QDX31891.1"/>
    <property type="molecule type" value="Genomic_DNA"/>
</dbReference>
<evidence type="ECO:0000256" key="3">
    <source>
        <dbReference type="ARBA" id="ARBA00022697"/>
    </source>
</evidence>
<dbReference type="RefSeq" id="WP_128569842.1">
    <property type="nucleotide sequence ID" value="NZ_CM001975.1"/>
</dbReference>
<dbReference type="GO" id="GO:0031556">
    <property type="term" value="P:transcriptional attenuation by ribosome"/>
    <property type="evidence" value="ECO:0007669"/>
    <property type="project" value="InterPro"/>
</dbReference>
<proteinExistence type="predicted"/>
<reference evidence="4 5" key="1">
    <citation type="journal article" date="2019" name="Environ. Microbiol.">
        <title>The phytopathogenic nature of Dickeya aquatica 174/2 and the dynamic early evolution of Dickeya pathogenicity.</title>
        <authorList>
            <person name="Duprey A."/>
            <person name="Taib N."/>
            <person name="Leonard S."/>
            <person name="Garin T."/>
            <person name="Flandrois J.P."/>
            <person name="Nasser W."/>
            <person name="Brochier-Armanet C."/>
            <person name="Reverchon S."/>
        </authorList>
    </citation>
    <scope>NUCLEOTIDE SEQUENCE [LARGE SCALE GENOMIC DNA]</scope>
    <source>
        <strain evidence="4 5">NCPPB 569</strain>
    </source>
</reference>
<evidence type="ECO:0008006" key="6">
    <source>
        <dbReference type="Google" id="ProtNLM"/>
    </source>
</evidence>
<organism evidence="4 5">
    <name type="scientific">Dickeya poaceiphila</name>
    <dbReference type="NCBI Taxonomy" id="568768"/>
    <lineage>
        <taxon>Bacteria</taxon>
        <taxon>Pseudomonadati</taxon>
        <taxon>Pseudomonadota</taxon>
        <taxon>Gammaproteobacteria</taxon>
        <taxon>Enterobacterales</taxon>
        <taxon>Pectobacteriaceae</taxon>
        <taxon>Dickeya</taxon>
    </lineage>
</organism>
<dbReference type="Proteomes" id="UP000320591">
    <property type="component" value="Chromosome"/>
</dbReference>
<keyword evidence="2" id="KW-0428">Leader peptide</keyword>
<keyword evidence="5" id="KW-1185">Reference proteome</keyword>
<sequence>MHYISLVTTIIITTGTTSNGAG</sequence>
<protein>
    <recommendedName>
        <fullName evidence="6">Thr operon leader peptide</fullName>
    </recommendedName>
</protein>
<dbReference type="Pfam" id="PF08254">
    <property type="entry name" value="Leader_Thr"/>
    <property type="match status" value="1"/>
</dbReference>
<dbReference type="KEGG" id="dic:Dpoa569_0000553"/>
<evidence type="ECO:0000313" key="4">
    <source>
        <dbReference type="EMBL" id="QDX31891.1"/>
    </source>
</evidence>
<evidence type="ECO:0000256" key="2">
    <source>
        <dbReference type="ARBA" id="ARBA00022623"/>
    </source>
</evidence>
<evidence type="ECO:0000256" key="1">
    <source>
        <dbReference type="ARBA" id="ARBA00022605"/>
    </source>
</evidence>
<gene>
    <name evidence="4" type="ORF">Dpoa569_0000553</name>
</gene>
<dbReference type="GO" id="GO:0009088">
    <property type="term" value="P:threonine biosynthetic process"/>
    <property type="evidence" value="ECO:0007669"/>
    <property type="project" value="UniProtKB-KW"/>
</dbReference>
<accession>A0A5B8ID06</accession>
<keyword evidence="3" id="KW-0791">Threonine biosynthesis</keyword>
<dbReference type="AlphaFoldDB" id="A0A5B8ID06"/>